<name>A0A2G8SAD7_9APHY</name>
<gene>
    <name evidence="2" type="ORF">GSI_06879</name>
</gene>
<dbReference type="Proteomes" id="UP000230002">
    <property type="component" value="Unassembled WGS sequence"/>
</dbReference>
<organism evidence="2 3">
    <name type="scientific">Ganoderma sinense ZZ0214-1</name>
    <dbReference type="NCBI Taxonomy" id="1077348"/>
    <lineage>
        <taxon>Eukaryota</taxon>
        <taxon>Fungi</taxon>
        <taxon>Dikarya</taxon>
        <taxon>Basidiomycota</taxon>
        <taxon>Agaricomycotina</taxon>
        <taxon>Agaricomycetes</taxon>
        <taxon>Polyporales</taxon>
        <taxon>Polyporaceae</taxon>
        <taxon>Ganoderma</taxon>
    </lineage>
</organism>
<feature type="compositionally biased region" description="Basic and acidic residues" evidence="1">
    <location>
        <begin position="96"/>
        <end position="109"/>
    </location>
</feature>
<reference evidence="2 3" key="1">
    <citation type="journal article" date="2015" name="Sci. Rep.">
        <title>Chromosome-level genome map provides insights into diverse defense mechanisms in the medicinal fungus Ganoderma sinense.</title>
        <authorList>
            <person name="Zhu Y."/>
            <person name="Xu J."/>
            <person name="Sun C."/>
            <person name="Zhou S."/>
            <person name="Xu H."/>
            <person name="Nelson D.R."/>
            <person name="Qian J."/>
            <person name="Song J."/>
            <person name="Luo H."/>
            <person name="Xiang L."/>
            <person name="Li Y."/>
            <person name="Xu Z."/>
            <person name="Ji A."/>
            <person name="Wang L."/>
            <person name="Lu S."/>
            <person name="Hayward A."/>
            <person name="Sun W."/>
            <person name="Li X."/>
            <person name="Schwartz D.C."/>
            <person name="Wang Y."/>
            <person name="Chen S."/>
        </authorList>
    </citation>
    <scope>NUCLEOTIDE SEQUENCE [LARGE SCALE GENOMIC DNA]</scope>
    <source>
        <strain evidence="2 3">ZZ0214-1</strain>
    </source>
</reference>
<sequence length="166" mass="18576">MAQSSHHATHPSKETVSALSDVAFAEILAKRLASLSAEQEAANSRLGILSCLAAEVLKEDFPEPTDEEAPASSELSWEEDTEDLMDEDDDDDDDAEHTCPRFKSGERVRVPSKSSPEGWRYLHIADLTVFPPKHSPVCCTYPVLMQYKPRIVRYLDSTTLTRVDPW</sequence>
<proteinExistence type="predicted"/>
<feature type="region of interest" description="Disordered" evidence="1">
    <location>
        <begin position="59"/>
        <end position="111"/>
    </location>
</feature>
<dbReference type="OrthoDB" id="10355321at2759"/>
<dbReference type="EMBL" id="AYKW01000013">
    <property type="protein sequence ID" value="PIL30711.1"/>
    <property type="molecule type" value="Genomic_DNA"/>
</dbReference>
<keyword evidence="3" id="KW-1185">Reference proteome</keyword>
<evidence type="ECO:0000313" key="3">
    <source>
        <dbReference type="Proteomes" id="UP000230002"/>
    </source>
</evidence>
<comment type="caution">
    <text evidence="2">The sequence shown here is derived from an EMBL/GenBank/DDBJ whole genome shotgun (WGS) entry which is preliminary data.</text>
</comment>
<dbReference type="AlphaFoldDB" id="A0A2G8SAD7"/>
<evidence type="ECO:0000256" key="1">
    <source>
        <dbReference type="SAM" id="MobiDB-lite"/>
    </source>
</evidence>
<evidence type="ECO:0000313" key="2">
    <source>
        <dbReference type="EMBL" id="PIL30711.1"/>
    </source>
</evidence>
<feature type="compositionally biased region" description="Acidic residues" evidence="1">
    <location>
        <begin position="76"/>
        <end position="95"/>
    </location>
</feature>
<accession>A0A2G8SAD7</accession>
<protein>
    <submittedName>
        <fullName evidence="2">Uncharacterized protein</fullName>
    </submittedName>
</protein>